<dbReference type="EMBL" id="SRLO01022085">
    <property type="protein sequence ID" value="TNN22519.1"/>
    <property type="molecule type" value="Genomic_DNA"/>
</dbReference>
<evidence type="ECO:0000313" key="2">
    <source>
        <dbReference type="Proteomes" id="UP000314294"/>
    </source>
</evidence>
<keyword evidence="2" id="KW-1185">Reference proteome</keyword>
<name>A0A4Z2E191_9TELE</name>
<sequence>MPWLRSLFAVTAARWARRCPPRGGDQQWPHNAARIEAERRLRRLNATRRRCFGKKEAAKGYG</sequence>
<reference evidence="1 2" key="1">
    <citation type="submission" date="2019-03" db="EMBL/GenBank/DDBJ databases">
        <title>First draft genome of Liparis tanakae, snailfish: a comprehensive survey of snailfish specific genes.</title>
        <authorList>
            <person name="Kim W."/>
            <person name="Song I."/>
            <person name="Jeong J.-H."/>
            <person name="Kim D."/>
            <person name="Kim S."/>
            <person name="Ryu S."/>
            <person name="Song J.Y."/>
            <person name="Lee S.K."/>
        </authorList>
    </citation>
    <scope>NUCLEOTIDE SEQUENCE [LARGE SCALE GENOMIC DNA]</scope>
    <source>
        <tissue evidence="1">Muscle</tissue>
    </source>
</reference>
<accession>A0A4Z2E191</accession>
<protein>
    <submittedName>
        <fullName evidence="1">Uncharacterized protein</fullName>
    </submittedName>
</protein>
<gene>
    <name evidence="1" type="ORF">EYF80_067367</name>
</gene>
<evidence type="ECO:0000313" key="1">
    <source>
        <dbReference type="EMBL" id="TNN22519.1"/>
    </source>
</evidence>
<dbReference type="AlphaFoldDB" id="A0A4Z2E191"/>
<proteinExistence type="predicted"/>
<dbReference type="Proteomes" id="UP000314294">
    <property type="component" value="Unassembled WGS sequence"/>
</dbReference>
<organism evidence="1 2">
    <name type="scientific">Liparis tanakae</name>
    <name type="common">Tanaka's snailfish</name>
    <dbReference type="NCBI Taxonomy" id="230148"/>
    <lineage>
        <taxon>Eukaryota</taxon>
        <taxon>Metazoa</taxon>
        <taxon>Chordata</taxon>
        <taxon>Craniata</taxon>
        <taxon>Vertebrata</taxon>
        <taxon>Euteleostomi</taxon>
        <taxon>Actinopterygii</taxon>
        <taxon>Neopterygii</taxon>
        <taxon>Teleostei</taxon>
        <taxon>Neoteleostei</taxon>
        <taxon>Acanthomorphata</taxon>
        <taxon>Eupercaria</taxon>
        <taxon>Perciformes</taxon>
        <taxon>Cottioidei</taxon>
        <taxon>Cottales</taxon>
        <taxon>Liparidae</taxon>
        <taxon>Liparis</taxon>
    </lineage>
</organism>
<comment type="caution">
    <text evidence="1">The sequence shown here is derived from an EMBL/GenBank/DDBJ whole genome shotgun (WGS) entry which is preliminary data.</text>
</comment>